<organism evidence="1 2">
    <name type="scientific">Sphingomonas paucimobilis</name>
    <name type="common">Pseudomonas paucimobilis</name>
    <dbReference type="NCBI Taxonomy" id="13689"/>
    <lineage>
        <taxon>Bacteria</taxon>
        <taxon>Pseudomonadati</taxon>
        <taxon>Pseudomonadota</taxon>
        <taxon>Alphaproteobacteria</taxon>
        <taxon>Sphingomonadales</taxon>
        <taxon>Sphingomonadaceae</taxon>
        <taxon>Sphingomonas</taxon>
    </lineage>
</organism>
<protein>
    <submittedName>
        <fullName evidence="1">Type VI secretion system baseplate subunit TssK</fullName>
    </submittedName>
</protein>
<dbReference type="AlphaFoldDB" id="A0A7T3A708"/>
<reference evidence="1 2" key="1">
    <citation type="submission" date="2020-12" db="EMBL/GenBank/DDBJ databases">
        <title>FDA dAtabase for Regulatory Grade micrObial Sequences (FDA-ARGOS): Supporting development and validation of Infectious Disease Dx tests.</title>
        <authorList>
            <person name="Sproer C."/>
            <person name="Gronow S."/>
            <person name="Severitt S."/>
            <person name="Schroder I."/>
            <person name="Tallon L."/>
            <person name="Sadzewicz L."/>
            <person name="Zhao X."/>
            <person name="Boylan J."/>
            <person name="Ott S."/>
            <person name="Bowen H."/>
            <person name="Vavikolanu K."/>
            <person name="Mehta A."/>
            <person name="Aluvathingal J."/>
            <person name="Nadendla S."/>
            <person name="Lowell S."/>
            <person name="Myers T."/>
            <person name="Yan Y."/>
            <person name="Sichtig H."/>
        </authorList>
    </citation>
    <scope>NUCLEOTIDE SEQUENCE [LARGE SCALE GENOMIC DNA]</scope>
    <source>
        <strain evidence="1 2">FDAARGOS_881</strain>
    </source>
</reference>
<accession>A0A7T3A708</accession>
<proteinExistence type="predicted"/>
<dbReference type="EMBL" id="CP065713">
    <property type="protein sequence ID" value="QPT07354.1"/>
    <property type="molecule type" value="Genomic_DNA"/>
</dbReference>
<evidence type="ECO:0000313" key="2">
    <source>
        <dbReference type="Proteomes" id="UP000594836"/>
    </source>
</evidence>
<gene>
    <name evidence="1" type="primary">tssK</name>
    <name evidence="1" type="ORF">I6G38_10820</name>
</gene>
<sequence length="457" mass="50694">MPARQPVWGEQLAGKNRVAWHEGMFLRPQHFQAQDRFVEAQLGARVDSIRPWAWGLTALTIDEDLAALGKFAVSRAVGILPDGTPFAIPDDLPPPEPLDVPGDARDAVVYLTLPAAQVGAVEFRDIDARSHDARYLVDEAEVADAFSDDRTSEPIGLGRPNLRFGITRDQIYGRVTLGLARVREVQNRRVMFDDRYIAPTLDSAAAPRLRGGLSDIVGRAGQRAEELALRAVEATDGGSDTFASFLLLQALNRWLPVLEHLQFLPVVHPERLFETLISMAGEIATLIRPERKAPPLPRYDHENPQTCFEPVFDLLQSMLSAVFERSALQMPLDQAGPGAYVSRITDHGLYETGYFYLAVSSASPVEEIRGLFPSVAKIGPVQKMRQIVDSALPGVPLRHTPTPPPQLRVLPGFVYFELDRGVPDWREFQQATALGLHVAGDWPQLKLELWCVKRSGR</sequence>
<dbReference type="NCBIfam" id="TIGR03353">
    <property type="entry name" value="VI_chp_4"/>
    <property type="match status" value="1"/>
</dbReference>
<dbReference type="Pfam" id="PF05936">
    <property type="entry name" value="T6SS_VasE"/>
    <property type="match status" value="1"/>
</dbReference>
<dbReference type="PANTHER" id="PTHR35566">
    <property type="entry name" value="BLR3599 PROTEIN"/>
    <property type="match status" value="1"/>
</dbReference>
<name>A0A7T3A708_SPHPI</name>
<dbReference type="PANTHER" id="PTHR35566:SF1">
    <property type="entry name" value="TYPE VI SECRETION SYSTEM BASEPLATE COMPONENT TSSK1"/>
    <property type="match status" value="1"/>
</dbReference>
<dbReference type="InterPro" id="IPR010263">
    <property type="entry name" value="T6SS_TssK"/>
</dbReference>
<evidence type="ECO:0000313" key="1">
    <source>
        <dbReference type="EMBL" id="QPT07354.1"/>
    </source>
</evidence>
<dbReference type="Proteomes" id="UP000594836">
    <property type="component" value="Chromosome"/>
</dbReference>